<accession>A0AAU8JHP4</accession>
<sequence>MEATITIALTPEGNLELPPEIRDKFSQGEKYSVITNGDTIVFTKVPTFDWDDLRKRREQLGDDPDQLTTEEICAIVKEVRHERAKK</sequence>
<gene>
    <name evidence="1" type="ORF">ABWT76_000362</name>
</gene>
<reference evidence="1" key="1">
    <citation type="submission" date="2024-07" db="EMBL/GenBank/DDBJ databases">
        <authorList>
            <person name="Kim Y.J."/>
            <person name="Jeong J.Y."/>
        </authorList>
    </citation>
    <scope>NUCLEOTIDE SEQUENCE</scope>
    <source>
        <strain evidence="1">GIHE-MW2</strain>
    </source>
</reference>
<dbReference type="RefSeq" id="WP_054465079.1">
    <property type="nucleotide sequence ID" value="NZ_CP159837.1"/>
</dbReference>
<protein>
    <recommendedName>
        <fullName evidence="2">SpoVT-AbrB domain-containing protein</fullName>
    </recommendedName>
</protein>
<evidence type="ECO:0000313" key="1">
    <source>
        <dbReference type="EMBL" id="XCM37592.1"/>
    </source>
</evidence>
<dbReference type="AlphaFoldDB" id="A0AAU8JHP4"/>
<name>A0AAU8JHP4_9CYAN</name>
<evidence type="ECO:0008006" key="2">
    <source>
        <dbReference type="Google" id="ProtNLM"/>
    </source>
</evidence>
<proteinExistence type="predicted"/>
<dbReference type="EMBL" id="CP159837">
    <property type="protein sequence ID" value="XCM37592.1"/>
    <property type="molecule type" value="Genomic_DNA"/>
</dbReference>
<organism evidence="1">
    <name type="scientific">Planktothricoides raciborskii GIHE-MW2</name>
    <dbReference type="NCBI Taxonomy" id="2792601"/>
    <lineage>
        <taxon>Bacteria</taxon>
        <taxon>Bacillati</taxon>
        <taxon>Cyanobacteriota</taxon>
        <taxon>Cyanophyceae</taxon>
        <taxon>Oscillatoriophycideae</taxon>
        <taxon>Oscillatoriales</taxon>
        <taxon>Oscillatoriaceae</taxon>
        <taxon>Planktothricoides</taxon>
    </lineage>
</organism>